<evidence type="ECO:0000256" key="6">
    <source>
        <dbReference type="ARBA" id="ARBA00023136"/>
    </source>
</evidence>
<feature type="signal peptide" evidence="9">
    <location>
        <begin position="1"/>
        <end position="23"/>
    </location>
</feature>
<keyword evidence="8" id="KW-0175">Coiled coil</keyword>
<comment type="similarity">
    <text evidence="2">Belongs to the outer membrane factor (OMF) (TC 1.B.17) family.</text>
</comment>
<keyword evidence="4" id="KW-1134">Transmembrane beta strand</keyword>
<keyword evidence="6" id="KW-0472">Membrane</keyword>
<feature type="coiled-coil region" evidence="8">
    <location>
        <begin position="292"/>
        <end position="382"/>
    </location>
</feature>
<dbReference type="RefSeq" id="WP_078695270.1">
    <property type="nucleotide sequence ID" value="NZ_FUYH01000001.1"/>
</dbReference>
<evidence type="ECO:0000256" key="8">
    <source>
        <dbReference type="SAM" id="Coils"/>
    </source>
</evidence>
<dbReference type="GO" id="GO:0015288">
    <property type="term" value="F:porin activity"/>
    <property type="evidence" value="ECO:0007669"/>
    <property type="project" value="TreeGrafter"/>
</dbReference>
<evidence type="ECO:0000256" key="2">
    <source>
        <dbReference type="ARBA" id="ARBA00007613"/>
    </source>
</evidence>
<evidence type="ECO:0000256" key="7">
    <source>
        <dbReference type="ARBA" id="ARBA00023237"/>
    </source>
</evidence>
<evidence type="ECO:0000313" key="11">
    <source>
        <dbReference type="Proteomes" id="UP000190105"/>
    </source>
</evidence>
<dbReference type="InterPro" id="IPR003423">
    <property type="entry name" value="OMP_efflux"/>
</dbReference>
<keyword evidence="7" id="KW-0998">Cell outer membrane</keyword>
<comment type="subcellular location">
    <subcellularLocation>
        <location evidence="1">Cell outer membrane</location>
    </subcellularLocation>
</comment>
<feature type="coiled-coil region" evidence="8">
    <location>
        <begin position="44"/>
        <end position="71"/>
    </location>
</feature>
<evidence type="ECO:0000256" key="4">
    <source>
        <dbReference type="ARBA" id="ARBA00022452"/>
    </source>
</evidence>
<sequence length="400" mass="45977">MKKHKLLLLSLIFLVIFSSTAYAESSTLFLNNIIDDAIENSITLKSLSNKVKSLEKSKSDAEEASKDAAQRLDTNEALKDLLKNYSSLSPAEKMQVTMLIRMHIIMTIDDKLQFTKIKELSVPNADYAILQNKNNMEIAKNSSILSISQQFNTILNMQDSIKLQNNNIKILEDRLNTAKIQYDNGLISNKDYKTLESSLKKSKLELLKMQNNMNSLVITLNQAINKPLLTKYDEFSDSGMTPYLDIKSLDEYINTALTYRSEIICNQKYYDIKKREYEITYEVYPSDLNDNTQQAKYDMEDAQNKLEQSKEDIKIEITTLYKDIEKNIQDINNYQKKYDAAKYDNEIAKKKYSFGLISRLDVENSNLNLLQAQIQLNQAKRTLYINELKLNFACGIGPAA</sequence>
<keyword evidence="11" id="KW-1185">Reference proteome</keyword>
<evidence type="ECO:0000313" key="10">
    <source>
        <dbReference type="EMBL" id="SKA76671.1"/>
    </source>
</evidence>
<protein>
    <submittedName>
        <fullName evidence="10">Outer membrane efflux protein</fullName>
    </submittedName>
</protein>
<feature type="chain" id="PRO_5013227773" evidence="9">
    <location>
        <begin position="24"/>
        <end position="400"/>
    </location>
</feature>
<dbReference type="GO" id="GO:0009279">
    <property type="term" value="C:cell outer membrane"/>
    <property type="evidence" value="ECO:0007669"/>
    <property type="project" value="UniProtKB-SubCell"/>
</dbReference>
<dbReference type="AlphaFoldDB" id="A0A1T4WJ49"/>
<keyword evidence="3" id="KW-0813">Transport</keyword>
<dbReference type="GO" id="GO:0015562">
    <property type="term" value="F:efflux transmembrane transporter activity"/>
    <property type="evidence" value="ECO:0007669"/>
    <property type="project" value="InterPro"/>
</dbReference>
<keyword evidence="5" id="KW-0812">Transmembrane</keyword>
<dbReference type="GO" id="GO:1990281">
    <property type="term" value="C:efflux pump complex"/>
    <property type="evidence" value="ECO:0007669"/>
    <property type="project" value="TreeGrafter"/>
</dbReference>
<accession>A0A1T4WJ49</accession>
<keyword evidence="9" id="KW-0732">Signal</keyword>
<name>A0A1T4WJ49_9CLOT</name>
<proteinExistence type="inferred from homology"/>
<reference evidence="11" key="1">
    <citation type="submission" date="2017-02" db="EMBL/GenBank/DDBJ databases">
        <authorList>
            <person name="Varghese N."/>
            <person name="Submissions S."/>
        </authorList>
    </citation>
    <scope>NUCLEOTIDE SEQUENCE [LARGE SCALE GENOMIC DNA]</scope>
    <source>
        <strain evidence="11">USBA 833</strain>
    </source>
</reference>
<evidence type="ECO:0000256" key="1">
    <source>
        <dbReference type="ARBA" id="ARBA00004442"/>
    </source>
</evidence>
<dbReference type="STRING" id="1147123.SAMN05443428_101240"/>
<gene>
    <name evidence="10" type="ORF">SAMN05443428_101240</name>
</gene>
<dbReference type="PANTHER" id="PTHR30026">
    <property type="entry name" value="OUTER MEMBRANE PROTEIN TOLC"/>
    <property type="match status" value="1"/>
</dbReference>
<dbReference type="Pfam" id="PF02321">
    <property type="entry name" value="OEP"/>
    <property type="match status" value="1"/>
</dbReference>
<evidence type="ECO:0000256" key="9">
    <source>
        <dbReference type="SAM" id="SignalP"/>
    </source>
</evidence>
<dbReference type="Proteomes" id="UP000190105">
    <property type="component" value="Unassembled WGS sequence"/>
</dbReference>
<dbReference type="PANTHER" id="PTHR30026:SF20">
    <property type="entry name" value="OUTER MEMBRANE PROTEIN TOLC"/>
    <property type="match status" value="1"/>
</dbReference>
<dbReference type="EMBL" id="FUYH01000001">
    <property type="protein sequence ID" value="SKA76671.1"/>
    <property type="molecule type" value="Genomic_DNA"/>
</dbReference>
<organism evidence="10 11">
    <name type="scientific">Caloramator quimbayensis</name>
    <dbReference type="NCBI Taxonomy" id="1147123"/>
    <lineage>
        <taxon>Bacteria</taxon>
        <taxon>Bacillati</taxon>
        <taxon>Bacillota</taxon>
        <taxon>Clostridia</taxon>
        <taxon>Eubacteriales</taxon>
        <taxon>Clostridiaceae</taxon>
        <taxon>Caloramator</taxon>
    </lineage>
</organism>
<evidence type="ECO:0000256" key="3">
    <source>
        <dbReference type="ARBA" id="ARBA00022448"/>
    </source>
</evidence>
<evidence type="ECO:0000256" key="5">
    <source>
        <dbReference type="ARBA" id="ARBA00022692"/>
    </source>
</evidence>
<dbReference type="Gene3D" id="1.20.1600.10">
    <property type="entry name" value="Outer membrane efflux proteins (OEP)"/>
    <property type="match status" value="1"/>
</dbReference>
<dbReference type="SUPFAM" id="SSF56954">
    <property type="entry name" value="Outer membrane efflux proteins (OEP)"/>
    <property type="match status" value="1"/>
</dbReference>
<feature type="coiled-coil region" evidence="8">
    <location>
        <begin position="154"/>
        <end position="212"/>
    </location>
</feature>
<dbReference type="InterPro" id="IPR051906">
    <property type="entry name" value="TolC-like"/>
</dbReference>